<dbReference type="AlphaFoldDB" id="A0A4Y7RGN9"/>
<dbReference type="InterPro" id="IPR008810">
    <property type="entry name" value="R_equi_Vir"/>
</dbReference>
<comment type="caution">
    <text evidence="2">The sequence shown here is derived from an EMBL/GenBank/DDBJ whole genome shotgun (WGS) entry which is preliminary data.</text>
</comment>
<organism evidence="2 3">
    <name type="scientific">Pelotomaculum schinkii</name>
    <dbReference type="NCBI Taxonomy" id="78350"/>
    <lineage>
        <taxon>Bacteria</taxon>
        <taxon>Bacillati</taxon>
        <taxon>Bacillota</taxon>
        <taxon>Clostridia</taxon>
        <taxon>Eubacteriales</taxon>
        <taxon>Desulfotomaculaceae</taxon>
        <taxon>Pelotomaculum</taxon>
    </lineage>
</organism>
<dbReference type="RefSeq" id="WP_190239697.1">
    <property type="nucleotide sequence ID" value="NZ_QFGA01000001.1"/>
</dbReference>
<dbReference type="Gene3D" id="2.40.128.480">
    <property type="entry name" value="Rhodococcus equi virulence-associated protein"/>
    <property type="match status" value="1"/>
</dbReference>
<gene>
    <name evidence="2" type="ORF">Psch_01474</name>
</gene>
<feature type="region of interest" description="Disordered" evidence="1">
    <location>
        <begin position="1"/>
        <end position="23"/>
    </location>
</feature>
<evidence type="ECO:0000256" key="1">
    <source>
        <dbReference type="SAM" id="MobiDB-lite"/>
    </source>
</evidence>
<sequence length="169" mass="18819">MTTETVTHPTPEEHAKRFKETHTGKGLSDEQIEAICTAIRSTQTNRVGEEVAPYYKANLVSALFYINVRINCFTDTPPRFKKSFVGHCGGIAFPGDSFFQSCELHTCDPYTFEDIFNKQEAIEVDAESITCFIRFFDKHSNLLGWLWGAGAGTVIGVMGGKGEWKDGPL</sequence>
<evidence type="ECO:0000313" key="3">
    <source>
        <dbReference type="Proteomes" id="UP000298324"/>
    </source>
</evidence>
<feature type="compositionally biased region" description="Basic and acidic residues" evidence="1">
    <location>
        <begin position="10"/>
        <end position="23"/>
    </location>
</feature>
<dbReference type="Pfam" id="PF05526">
    <property type="entry name" value="R_equi_Vir"/>
    <property type="match status" value="1"/>
</dbReference>
<protein>
    <submittedName>
        <fullName evidence="2">Rhodococcus equi virulence-associated protein</fullName>
    </submittedName>
</protein>
<keyword evidence="3" id="KW-1185">Reference proteome</keyword>
<name>A0A4Y7RGN9_9FIRM</name>
<dbReference type="InterPro" id="IPR038625">
    <property type="entry name" value="R_equi_Vir_sf"/>
</dbReference>
<evidence type="ECO:0000313" key="2">
    <source>
        <dbReference type="EMBL" id="TEB07919.1"/>
    </source>
</evidence>
<accession>A0A4Y7RGN9</accession>
<dbReference type="EMBL" id="QFGA01000001">
    <property type="protein sequence ID" value="TEB07919.1"/>
    <property type="molecule type" value="Genomic_DNA"/>
</dbReference>
<dbReference type="Proteomes" id="UP000298324">
    <property type="component" value="Unassembled WGS sequence"/>
</dbReference>
<proteinExistence type="predicted"/>
<reference evidence="2 3" key="1">
    <citation type="journal article" date="2018" name="Environ. Microbiol.">
        <title>Novel energy conservation strategies and behaviour of Pelotomaculum schinkii driving syntrophic propionate catabolism.</title>
        <authorList>
            <person name="Hidalgo-Ahumada C.A.P."/>
            <person name="Nobu M.K."/>
            <person name="Narihiro T."/>
            <person name="Tamaki H."/>
            <person name="Liu W.T."/>
            <person name="Kamagata Y."/>
            <person name="Stams A.J.M."/>
            <person name="Imachi H."/>
            <person name="Sousa D.Z."/>
        </authorList>
    </citation>
    <scope>NUCLEOTIDE SEQUENCE [LARGE SCALE GENOMIC DNA]</scope>
    <source>
        <strain evidence="2 3">HH</strain>
    </source>
</reference>